<protein>
    <recommendedName>
        <fullName evidence="3">Pyridine nucleotide-disulfide oxidoreductase domain-containing protein 2</fullName>
    </recommendedName>
</protein>
<dbReference type="RefSeq" id="WP_145234748.1">
    <property type="nucleotide sequence ID" value="NZ_CP036273.1"/>
</dbReference>
<evidence type="ECO:0000256" key="3">
    <source>
        <dbReference type="ARBA" id="ARBA00040298"/>
    </source>
</evidence>
<comment type="subunit">
    <text evidence="2">Interacts with COX5B; this interaction may contribute to localize PYROXD2 to the inner face of the inner mitochondrial membrane.</text>
</comment>
<sequence>MPTEYDAIIIGAGHNGLTTAAYLARAGYKVLVLERRDILGGCCITEEIWPGYKVSTAAYVNSLLRPQIIRDLELKKYGFEMLPRSPSSFTPFPDGRYLMMGPDKDMTRREIAKFSTKDAEAYPKYEAMLEKVADFLEPLLEQTAPDPFSNRLGDLWSVAKTGFGFRGLGRDVATDAVEILTGAARPILDRWFESEQLKATIATDAVIGAFAPPSHPGTAYVLFHHVMGECNGVRGVWGYVKGGMGTISNSIAQAAQAKGATIRKNSEVGKILVKGGKAVGVALKDGTEFRAPRVISCADANVTFVKLMDASDLPAEFLARVKAIDYSSATVKINVALSEPPQFTALPGKGVGPQHHGTMHVCPDQDYIERAYDDAKYGRPARDPMLECTMATALDDTLAPPGKHILSMFVQYAPYHLKGTTWDQERDKFADRCFDVLNEYAPNFKASVIDRVVYAPPDMEKAWGITGGNIMQGAMSLSSMASFRPVAGYANYRTPVRGLYMCGAATHPGGGVMGACGLNAAREILKDG</sequence>
<dbReference type="GO" id="GO:0016491">
    <property type="term" value="F:oxidoreductase activity"/>
    <property type="evidence" value="ECO:0007669"/>
    <property type="project" value="UniProtKB-KW"/>
</dbReference>
<gene>
    <name evidence="5" type="primary">crtI</name>
    <name evidence="5" type="ORF">ETAA1_09510</name>
</gene>
<dbReference type="SUPFAM" id="SSF51905">
    <property type="entry name" value="FAD/NAD(P)-binding domain"/>
    <property type="match status" value="1"/>
</dbReference>
<reference evidence="5 6" key="1">
    <citation type="submission" date="2019-02" db="EMBL/GenBank/DDBJ databases">
        <title>Deep-cultivation of Planctomycetes and their phenomic and genomic characterization uncovers novel biology.</title>
        <authorList>
            <person name="Wiegand S."/>
            <person name="Jogler M."/>
            <person name="Boedeker C."/>
            <person name="Pinto D."/>
            <person name="Vollmers J."/>
            <person name="Rivas-Marin E."/>
            <person name="Kohn T."/>
            <person name="Peeters S.H."/>
            <person name="Heuer A."/>
            <person name="Rast P."/>
            <person name="Oberbeckmann S."/>
            <person name="Bunk B."/>
            <person name="Jeske O."/>
            <person name="Meyerdierks A."/>
            <person name="Storesund J.E."/>
            <person name="Kallscheuer N."/>
            <person name="Luecker S."/>
            <person name="Lage O.M."/>
            <person name="Pohl T."/>
            <person name="Merkel B.J."/>
            <person name="Hornburger P."/>
            <person name="Mueller R.-W."/>
            <person name="Bruemmer F."/>
            <person name="Labrenz M."/>
            <person name="Spormann A.M."/>
            <person name="Op den Camp H."/>
            <person name="Overmann J."/>
            <person name="Amann R."/>
            <person name="Jetten M.S.M."/>
            <person name="Mascher T."/>
            <person name="Medema M.H."/>
            <person name="Devos D.P."/>
            <person name="Kaster A.-K."/>
            <person name="Ovreas L."/>
            <person name="Rohde M."/>
            <person name="Galperin M.Y."/>
            <person name="Jogler C."/>
        </authorList>
    </citation>
    <scope>NUCLEOTIDE SEQUENCE [LARGE SCALE GENOMIC DNA]</scope>
    <source>
        <strain evidence="5 6">ETA_A1</strain>
    </source>
</reference>
<dbReference type="InterPro" id="IPR002937">
    <property type="entry name" value="Amino_oxidase"/>
</dbReference>
<dbReference type="OrthoDB" id="9814556at2"/>
<evidence type="ECO:0000256" key="1">
    <source>
        <dbReference type="ARBA" id="ARBA00037217"/>
    </source>
</evidence>
<evidence type="ECO:0000313" key="5">
    <source>
        <dbReference type="EMBL" id="QDU19048.1"/>
    </source>
</evidence>
<evidence type="ECO:0000259" key="4">
    <source>
        <dbReference type="Pfam" id="PF01593"/>
    </source>
</evidence>
<dbReference type="PANTHER" id="PTHR10668:SF103">
    <property type="entry name" value="PYRIDINE NUCLEOTIDE-DISULFIDE OXIDOREDUCTASE DOMAIN-CONTAINING PROTEIN 2"/>
    <property type="match status" value="1"/>
</dbReference>
<proteinExistence type="predicted"/>
<organism evidence="5 6">
    <name type="scientific">Urbifossiella limnaea</name>
    <dbReference type="NCBI Taxonomy" id="2528023"/>
    <lineage>
        <taxon>Bacteria</taxon>
        <taxon>Pseudomonadati</taxon>
        <taxon>Planctomycetota</taxon>
        <taxon>Planctomycetia</taxon>
        <taxon>Gemmatales</taxon>
        <taxon>Gemmataceae</taxon>
        <taxon>Urbifossiella</taxon>
    </lineage>
</organism>
<dbReference type="Proteomes" id="UP000319576">
    <property type="component" value="Chromosome"/>
</dbReference>
<dbReference type="InterPro" id="IPR036188">
    <property type="entry name" value="FAD/NAD-bd_sf"/>
</dbReference>
<keyword evidence="5" id="KW-0560">Oxidoreductase</keyword>
<name>A0A517XNG3_9BACT</name>
<comment type="function">
    <text evidence="1">Probable oxidoreductase that may play a role as regulator of mitochondrial function.</text>
</comment>
<dbReference type="Gene3D" id="3.50.50.60">
    <property type="entry name" value="FAD/NAD(P)-binding domain"/>
    <property type="match status" value="2"/>
</dbReference>
<dbReference type="AlphaFoldDB" id="A0A517XNG3"/>
<evidence type="ECO:0000313" key="6">
    <source>
        <dbReference type="Proteomes" id="UP000319576"/>
    </source>
</evidence>
<dbReference type="EMBL" id="CP036273">
    <property type="protein sequence ID" value="QDU19048.1"/>
    <property type="molecule type" value="Genomic_DNA"/>
</dbReference>
<keyword evidence="6" id="KW-1185">Reference proteome</keyword>
<dbReference type="PANTHER" id="PTHR10668">
    <property type="entry name" value="PHYTOENE DEHYDROGENASE"/>
    <property type="match status" value="1"/>
</dbReference>
<dbReference type="KEGG" id="uli:ETAA1_09510"/>
<feature type="domain" description="Amine oxidase" evidence="4">
    <location>
        <begin position="16"/>
        <end position="525"/>
    </location>
</feature>
<dbReference type="Pfam" id="PF01593">
    <property type="entry name" value="Amino_oxidase"/>
    <property type="match status" value="1"/>
</dbReference>
<accession>A0A517XNG3</accession>
<evidence type="ECO:0000256" key="2">
    <source>
        <dbReference type="ARBA" id="ARBA00038825"/>
    </source>
</evidence>